<proteinExistence type="predicted"/>
<organism evidence="2 3">
    <name type="scientific">Pseudoalteromonas marina</name>
    <dbReference type="NCBI Taxonomy" id="267375"/>
    <lineage>
        <taxon>Bacteria</taxon>
        <taxon>Pseudomonadati</taxon>
        <taxon>Pseudomonadota</taxon>
        <taxon>Gammaproteobacteria</taxon>
        <taxon>Alteromonadales</taxon>
        <taxon>Pseudoalteromonadaceae</taxon>
        <taxon>Pseudoalteromonas</taxon>
    </lineage>
</organism>
<reference evidence="2" key="1">
    <citation type="submission" date="2023-07" db="EMBL/GenBank/DDBJ databases">
        <title>Genome content predicts the carbon catabolic preferences of heterotrophic bacteria.</title>
        <authorList>
            <person name="Gralka M."/>
        </authorList>
    </citation>
    <scope>NUCLEOTIDE SEQUENCE</scope>
    <source>
        <strain evidence="2">4G09</strain>
    </source>
</reference>
<dbReference type="GO" id="GO:0016740">
    <property type="term" value="F:transferase activity"/>
    <property type="evidence" value="ECO:0007669"/>
    <property type="project" value="UniProtKB-KW"/>
</dbReference>
<dbReference type="RefSeq" id="WP_203987223.1">
    <property type="nucleotide sequence ID" value="NZ_JAUYVT010000005.1"/>
</dbReference>
<dbReference type="InterPro" id="IPR016181">
    <property type="entry name" value="Acyl_CoA_acyltransferase"/>
</dbReference>
<keyword evidence="3" id="KW-1185">Reference proteome</keyword>
<dbReference type="InterPro" id="IPR051531">
    <property type="entry name" value="N-acetyltransferase"/>
</dbReference>
<dbReference type="Proteomes" id="UP001177212">
    <property type="component" value="Unassembled WGS sequence"/>
</dbReference>
<gene>
    <name evidence="2" type="ORF">Q8W34_08020</name>
</gene>
<evidence type="ECO:0000313" key="3">
    <source>
        <dbReference type="Proteomes" id="UP001177212"/>
    </source>
</evidence>
<evidence type="ECO:0000259" key="1">
    <source>
        <dbReference type="PROSITE" id="PS51186"/>
    </source>
</evidence>
<dbReference type="Gene3D" id="3.40.630.30">
    <property type="match status" value="1"/>
</dbReference>
<dbReference type="EC" id="2.-.-.-" evidence="2"/>
<dbReference type="PROSITE" id="PS51186">
    <property type="entry name" value="GNAT"/>
    <property type="match status" value="1"/>
</dbReference>
<dbReference type="PANTHER" id="PTHR43792">
    <property type="entry name" value="GNAT FAMILY, PUTATIVE (AFU_ORTHOLOGUE AFUA_3G00765)-RELATED-RELATED"/>
    <property type="match status" value="1"/>
</dbReference>
<dbReference type="PANTHER" id="PTHR43792:SF9">
    <property type="entry name" value="RIBOSOMAL-PROTEIN-ALANINE ACETYLTRANSFERASE"/>
    <property type="match status" value="1"/>
</dbReference>
<keyword evidence="2" id="KW-0808">Transferase</keyword>
<dbReference type="SUPFAM" id="SSF55729">
    <property type="entry name" value="Acyl-CoA N-acyltransferases (Nat)"/>
    <property type="match status" value="1"/>
</dbReference>
<dbReference type="InterPro" id="IPR000182">
    <property type="entry name" value="GNAT_dom"/>
</dbReference>
<dbReference type="Pfam" id="PF13302">
    <property type="entry name" value="Acetyltransf_3"/>
    <property type="match status" value="1"/>
</dbReference>
<comment type="caution">
    <text evidence="2">The sequence shown here is derived from an EMBL/GenBank/DDBJ whole genome shotgun (WGS) entry which is preliminary data.</text>
</comment>
<sequence>MDFPILNTPRIVLDQVTVADSMALFELFSNQSVIKYYDLEAMTDLTQASNLITLFNARFSENLGIRWAIRLKKSNKLIGTCGFNSWNAKMQSAVICYDLQPDYWGKGYVTEAVNCIVKAAFEGKLPCSIHRVQADTVLGNAASEAVLLKVGFKEEGIRRQSGYWKNQFHDLKCFGLLKTEYM</sequence>
<evidence type="ECO:0000313" key="2">
    <source>
        <dbReference type="EMBL" id="MDP2564577.1"/>
    </source>
</evidence>
<name>A0ABT9FCS2_9GAMM</name>
<accession>A0ABT9FCS2</accession>
<protein>
    <submittedName>
        <fullName evidence="2">GNAT family protein</fullName>
        <ecNumber evidence="2">2.-.-.-</ecNumber>
    </submittedName>
</protein>
<feature type="domain" description="N-acetyltransferase" evidence="1">
    <location>
        <begin position="11"/>
        <end position="182"/>
    </location>
</feature>
<dbReference type="EMBL" id="JAUYVT010000005">
    <property type="protein sequence ID" value="MDP2564577.1"/>
    <property type="molecule type" value="Genomic_DNA"/>
</dbReference>